<dbReference type="InterPro" id="IPR025938">
    <property type="entry name" value="RRXRR_dom"/>
</dbReference>
<dbReference type="Pfam" id="PF01844">
    <property type="entry name" value="HNH"/>
    <property type="match status" value="1"/>
</dbReference>
<dbReference type="InterPro" id="IPR003615">
    <property type="entry name" value="HNH_nuc"/>
</dbReference>
<dbReference type="Pfam" id="PF14239">
    <property type="entry name" value="RRXRR"/>
    <property type="match status" value="1"/>
</dbReference>
<gene>
    <name evidence="2" type="ORF">J2Z77_004235</name>
</gene>
<organism evidence="2 3">
    <name type="scientific">Streptomyces avidinii</name>
    <dbReference type="NCBI Taxonomy" id="1895"/>
    <lineage>
        <taxon>Bacteria</taxon>
        <taxon>Bacillati</taxon>
        <taxon>Actinomycetota</taxon>
        <taxon>Actinomycetes</taxon>
        <taxon>Kitasatosporales</taxon>
        <taxon>Streptomycetaceae</taxon>
        <taxon>Streptomyces</taxon>
    </lineage>
</organism>
<feature type="domain" description="HNH nuclease" evidence="1">
    <location>
        <begin position="193"/>
        <end position="244"/>
    </location>
</feature>
<protein>
    <submittedName>
        <fullName evidence="2">5-methylcytosine-specific restriction endonuclease McrA</fullName>
    </submittedName>
</protein>
<reference evidence="2 3" key="1">
    <citation type="submission" date="2021-03" db="EMBL/GenBank/DDBJ databases">
        <title>Genomic Encyclopedia of Type Strains, Phase IV (KMG-IV): sequencing the most valuable type-strain genomes for metagenomic binning, comparative biology and taxonomic classification.</title>
        <authorList>
            <person name="Goeker M."/>
        </authorList>
    </citation>
    <scope>NUCLEOTIDE SEQUENCE [LARGE SCALE GENOMIC DNA]</scope>
    <source>
        <strain evidence="2 3">DSM 40526</strain>
    </source>
</reference>
<keyword evidence="2" id="KW-0255">Endonuclease</keyword>
<proteinExistence type="predicted"/>
<dbReference type="GO" id="GO:0004519">
    <property type="term" value="F:endonuclease activity"/>
    <property type="evidence" value="ECO:0007669"/>
    <property type="project" value="UniProtKB-KW"/>
</dbReference>
<dbReference type="InterPro" id="IPR052892">
    <property type="entry name" value="NA-targeting_endonuclease"/>
</dbReference>
<keyword evidence="3" id="KW-1185">Reference proteome</keyword>
<keyword evidence="2" id="KW-0540">Nuclease</keyword>
<keyword evidence="2" id="KW-0378">Hydrolase</keyword>
<dbReference type="Gene3D" id="1.10.30.50">
    <property type="match status" value="1"/>
</dbReference>
<dbReference type="Proteomes" id="UP001519310">
    <property type="component" value="Unassembled WGS sequence"/>
</dbReference>
<evidence type="ECO:0000313" key="3">
    <source>
        <dbReference type="Proteomes" id="UP001519310"/>
    </source>
</evidence>
<dbReference type="PANTHER" id="PTHR33877:SF2">
    <property type="entry name" value="OS07G0170200 PROTEIN"/>
    <property type="match status" value="1"/>
</dbReference>
<accession>A0ABS4L8J3</accession>
<name>A0ABS4L8J3_STRAV</name>
<evidence type="ECO:0000259" key="1">
    <source>
        <dbReference type="SMART" id="SM00507"/>
    </source>
</evidence>
<dbReference type="InterPro" id="IPR047693">
    <property type="entry name" value="RNA-guided_IscB-like"/>
</dbReference>
<evidence type="ECO:0000313" key="2">
    <source>
        <dbReference type="EMBL" id="MBP2038428.1"/>
    </source>
</evidence>
<dbReference type="CDD" id="cd00085">
    <property type="entry name" value="HNHc"/>
    <property type="match status" value="1"/>
</dbReference>
<dbReference type="EMBL" id="JAGGLQ010000007">
    <property type="protein sequence ID" value="MBP2038428.1"/>
    <property type="molecule type" value="Genomic_DNA"/>
</dbReference>
<comment type="caution">
    <text evidence="2">The sequence shown here is derived from an EMBL/GenBank/DDBJ whole genome shotgun (WGS) entry which is preliminary data.</text>
</comment>
<dbReference type="SMART" id="SM00507">
    <property type="entry name" value="HNHc"/>
    <property type="match status" value="1"/>
</dbReference>
<dbReference type="PANTHER" id="PTHR33877">
    <property type="entry name" value="SLL1193 PROTEIN"/>
    <property type="match status" value="1"/>
</dbReference>
<sequence>MLAKGGEPLMPCHPARARELLAGGRAVVARRAPFTIRLKHRTRAGSAVEGVQLRLDPGSRATGIAITDERHRIGPTGRTAVARRGLITIELRHRGQQIHGGMVRRAAYRRRRRSANLRYRAPRHDNRPRPDGWLPPSLRHRIDSTMAVVVRLCRYAPVLEIHVEQVAFDTTAFAGVMPSGTQAGVESTYGASEVREFLLAKWKRSCAYCDATGVPLNIDHVRARSRGGSDRVSNLVLACIPCNQAKGTAPVQEFLADRPARLERVIAQLRRPLQDVAATNATRLQLVKALAAQGVPVHAWSGGRTHWNRLAMGLPKSHTLDALATGVIDRARGDALVRVPAQILVVASTGRGSYARTTPDRFGFPRLQRPRGKVHHGYSTGDLVAAVVPKGKWAGSWVERVAVRTSGQHRITTLTSRFDVSHRNLRLLQRADGYTYAFADEIRLSGRHRPA</sequence>
<dbReference type="InterPro" id="IPR002711">
    <property type="entry name" value="HNH"/>
</dbReference>
<dbReference type="NCBIfam" id="NF040563">
    <property type="entry name" value="guided_IscB"/>
    <property type="match status" value="1"/>
</dbReference>